<comment type="caution">
    <text evidence="4">The sequence shown here is derived from an EMBL/GenBank/DDBJ whole genome shotgun (WGS) entry which is preliminary data.</text>
</comment>
<protein>
    <submittedName>
        <fullName evidence="4">Uncharacterized protein</fullName>
    </submittedName>
</protein>
<evidence type="ECO:0000313" key="4">
    <source>
        <dbReference type="EMBL" id="OMJ68547.1"/>
    </source>
</evidence>
<dbReference type="PANTHER" id="PTHR15073:SF1">
    <property type="entry name" value="RETICULOCYTE-BINDING PROTEIN HOMOLOG 2A"/>
    <property type="match status" value="1"/>
</dbReference>
<keyword evidence="1 2" id="KW-0175">Coiled coil</keyword>
<feature type="coiled-coil region" evidence="2">
    <location>
        <begin position="1036"/>
        <end position="1214"/>
    </location>
</feature>
<evidence type="ECO:0000313" key="5">
    <source>
        <dbReference type="Proteomes" id="UP000187209"/>
    </source>
</evidence>
<dbReference type="GO" id="GO:0000226">
    <property type="term" value="P:microtubule cytoskeleton organization"/>
    <property type="evidence" value="ECO:0007669"/>
    <property type="project" value="TreeGrafter"/>
</dbReference>
<dbReference type="GO" id="GO:0015630">
    <property type="term" value="C:microtubule cytoskeleton"/>
    <property type="evidence" value="ECO:0007669"/>
    <property type="project" value="TreeGrafter"/>
</dbReference>
<evidence type="ECO:0000256" key="2">
    <source>
        <dbReference type="SAM" id="Coils"/>
    </source>
</evidence>
<keyword evidence="5" id="KW-1185">Reference proteome</keyword>
<dbReference type="EMBL" id="MPUH01001313">
    <property type="protein sequence ID" value="OMJ68547.1"/>
    <property type="molecule type" value="Genomic_DNA"/>
</dbReference>
<accession>A0A1R2AVM0</accession>
<name>A0A1R2AVM0_9CILI</name>
<feature type="region of interest" description="Disordered" evidence="3">
    <location>
        <begin position="691"/>
        <end position="740"/>
    </location>
</feature>
<dbReference type="OrthoDB" id="312045at2759"/>
<organism evidence="4 5">
    <name type="scientific">Stentor coeruleus</name>
    <dbReference type="NCBI Taxonomy" id="5963"/>
    <lineage>
        <taxon>Eukaryota</taxon>
        <taxon>Sar</taxon>
        <taxon>Alveolata</taxon>
        <taxon>Ciliophora</taxon>
        <taxon>Postciliodesmatophora</taxon>
        <taxon>Heterotrichea</taxon>
        <taxon>Heterotrichida</taxon>
        <taxon>Stentoridae</taxon>
        <taxon>Stentor</taxon>
    </lineage>
</organism>
<dbReference type="SUPFAM" id="SSF48371">
    <property type="entry name" value="ARM repeat"/>
    <property type="match status" value="1"/>
</dbReference>
<dbReference type="Proteomes" id="UP000187209">
    <property type="component" value="Unassembled WGS sequence"/>
</dbReference>
<evidence type="ECO:0000256" key="1">
    <source>
        <dbReference type="ARBA" id="ARBA00023054"/>
    </source>
</evidence>
<dbReference type="InterPro" id="IPR016024">
    <property type="entry name" value="ARM-type_fold"/>
</dbReference>
<reference evidence="4 5" key="1">
    <citation type="submission" date="2016-11" db="EMBL/GenBank/DDBJ databases">
        <title>The macronuclear genome of Stentor coeruleus: a giant cell with tiny introns.</title>
        <authorList>
            <person name="Slabodnick M."/>
            <person name="Ruby J.G."/>
            <person name="Reiff S.B."/>
            <person name="Swart E.C."/>
            <person name="Gosai S."/>
            <person name="Prabakaran S."/>
            <person name="Witkowska E."/>
            <person name="Larue G.E."/>
            <person name="Fisher S."/>
            <person name="Freeman R.M."/>
            <person name="Gunawardena J."/>
            <person name="Chu W."/>
            <person name="Stover N.A."/>
            <person name="Gregory B.D."/>
            <person name="Nowacki M."/>
            <person name="Derisi J."/>
            <person name="Roy S.W."/>
            <person name="Marshall W.F."/>
            <person name="Sood P."/>
        </authorList>
    </citation>
    <scope>NUCLEOTIDE SEQUENCE [LARGE SCALE GENOMIC DNA]</scope>
    <source>
        <strain evidence="4">WM001</strain>
    </source>
</reference>
<evidence type="ECO:0000256" key="3">
    <source>
        <dbReference type="SAM" id="MobiDB-lite"/>
    </source>
</evidence>
<dbReference type="InterPro" id="IPR051483">
    <property type="entry name" value="MAP7_domain-containing"/>
</dbReference>
<dbReference type="PANTHER" id="PTHR15073">
    <property type="entry name" value="MICROTUBULE-ASSOCIATED PROTEIN"/>
    <property type="match status" value="1"/>
</dbReference>
<feature type="compositionally biased region" description="Basic and acidic residues" evidence="3">
    <location>
        <begin position="703"/>
        <end position="719"/>
    </location>
</feature>
<sequence length="1357" mass="156890">MEVSQEVYIWLNASDIVKKINPSPLGIYHLNEEDSENLEFGLTFGPILRRTIKLLQDVDKKSVPKSKLDLLKQSKTAASKKFNWKIISGILDDLKIFTLAEEIELIKTGSMENLEHLLESILRYEQELLTKLETSSQSVSSINSEAPIKVFPKSKKKNGELIIESISGDIPLETTESCLEFLLVTFCKLFALRPKQAAGLLTQSGKYLAYTLSHGLKGKHDAIVAWYQSVYANSYKLLQLMSKESQEGGVSLVLTSVHFGLYSKSIETVLWCSRVLTKLGTELQSKNFPSNLNFNPWIWFANYGFKACLSACRKFGSYVKGSVASVIIIFAKGYFSDLLRNVMQEIVPEIIQYIATVHEFFPLFCEIKSVKDELISSGTIEYFLSLSIQEAENIKLQADERMTSIHFLCDIWILVPTVVENLETISNQAISILERVSRDKSSILKIGCLGKMFQMLAQFAQVHNVYAPVIYKILTFSLIENYGEEMIKEFIIYNFIHLIEEIPEIPIKIVVEPLVKHLKISGELNLNISDLTFLSIISQHEKLNLKIALQLMDSLAKLYTVHLHVCDLLGDIFLTLCERFIALEPVHKYLRILIEVFLKNLSKDAKHLKDNNLNLAIMELIAGCIRINCEKLNQSIKFVFCDILVDNSSQAFSEWIMSILSLIGDPMEIIEDYKHKLIELVPSPAENIKSKISGKFKPNAGEDLNHTKESHSPKIEKPKQNNSYKENYESGKAKNQKKSLRKQIEKKIIVEKKEEQQKHLHEFKLLVEILPDDMELIKVAEKSHHKLLERVFKKYSIAHQKAVKTNTFADMTETVTHISDTEIHKLLKDLSLGHLSISQSTFVEFSREFNIYKNKQKSTLDFNEFQDFLVHLSLVIYSEPPHDYSLYPAVIPFMHLLKTLEFIENDYKLLIAPTISPQKVPNINYFNEQLTKNPDFELPKGYKKHHIKDVKICFSVPSNLGVSESFSNCIEIFDDILHSCLGVHFLEPVPIIVQIFKAFPDHTPSVPKSRNTSEDFSIESLHKPKIVNKVIEVKKIAKEVQERVEIEKEKKRLLRVQVVKSTIQKTLQDKLIKDLEAKKKAEDDEAKKKNLIKRLEAKFEKDRKMRLEEIEKWKKAKEEEQKIKEIKEKERIDKEREARLKKRDEFIEVEKQRIRNLSQEIIEKRKSVAKIEVVSKSRLEKKKLKKLEEHKKELDKVRKMKEDQESKEKEFQNEYNDQAIQNIIKIYEKSFELVYAHYCNAKYLPNSDESLRDSIMSFTDFYKFATIFKIVPDLLSQQDARKLFISVMKNHVGSSINFDSFKMLCYKISKLYPKSESVSTVAESLTNFLAHLELPKDINAARDMLRRKETKKYLINN</sequence>
<gene>
    <name evidence="4" type="ORF">SteCoe_33967</name>
</gene>
<proteinExistence type="predicted"/>